<dbReference type="EMBL" id="MN740918">
    <property type="protein sequence ID" value="QHU17856.1"/>
    <property type="molecule type" value="Genomic_DNA"/>
</dbReference>
<organism evidence="1">
    <name type="scientific">viral metagenome</name>
    <dbReference type="NCBI Taxonomy" id="1070528"/>
    <lineage>
        <taxon>unclassified sequences</taxon>
        <taxon>metagenomes</taxon>
        <taxon>organismal metagenomes</taxon>
    </lineage>
</organism>
<proteinExistence type="predicted"/>
<reference evidence="1" key="1">
    <citation type="journal article" date="2020" name="Nature">
        <title>Giant virus diversity and host interactions through global metagenomics.</title>
        <authorList>
            <person name="Schulz F."/>
            <person name="Roux S."/>
            <person name="Paez-Espino D."/>
            <person name="Jungbluth S."/>
            <person name="Walsh D.A."/>
            <person name="Denef V.J."/>
            <person name="McMahon K.D."/>
            <person name="Konstantinidis K.T."/>
            <person name="Eloe-Fadrosh E.A."/>
            <person name="Kyrpides N.C."/>
            <person name="Woyke T."/>
        </authorList>
    </citation>
    <scope>NUCLEOTIDE SEQUENCE</scope>
    <source>
        <strain evidence="1">GVMAG-S-3300012919-55</strain>
    </source>
</reference>
<dbReference type="AlphaFoldDB" id="A0A6C0KL17"/>
<evidence type="ECO:0000313" key="1">
    <source>
        <dbReference type="EMBL" id="QHU17856.1"/>
    </source>
</evidence>
<name>A0A6C0KL17_9ZZZZ</name>
<protein>
    <submittedName>
        <fullName evidence="1">Uncharacterized protein</fullName>
    </submittedName>
</protein>
<accession>A0A6C0KL17</accession>
<sequence>MYPYDIIFSRNRIANQAIHTTMCCATTRSDWRNGSSIIWELVSDPWWYDFEECGFLQEGYSWVDWCKDKMIIGPPRQRSRREEAELDEDYLTHEDIIRHCRPWSRTWPHPDDHSWCKVREVPKWAKNEFITRVSNQKKFKEANIFAHTGIGHTNLNNKMLEFI</sequence>